<accession>A0A0B3C2G7</accession>
<keyword evidence="5" id="KW-1185">Reference proteome</keyword>
<proteinExistence type="predicted"/>
<keyword evidence="2" id="KW-0812">Transmembrane</keyword>
<dbReference type="GO" id="GO:0003824">
    <property type="term" value="F:catalytic activity"/>
    <property type="evidence" value="ECO:0007669"/>
    <property type="project" value="UniProtKB-ARBA"/>
</dbReference>
<feature type="region of interest" description="Disordered" evidence="1">
    <location>
        <begin position="2035"/>
        <end position="2082"/>
    </location>
</feature>
<gene>
    <name evidence="4" type="ORF">PT85_06560</name>
</gene>
<dbReference type="NCBIfam" id="TIGR01731">
    <property type="entry name" value="fil_hemag_20aa"/>
    <property type="match status" value="36"/>
</dbReference>
<dbReference type="InterPro" id="IPR008638">
    <property type="entry name" value="FhaB/CdiA-like_TPS"/>
</dbReference>
<dbReference type="InterPro" id="IPR008619">
    <property type="entry name" value="Filamentous_hemagglutn_rpt"/>
</dbReference>
<feature type="compositionally biased region" description="Polar residues" evidence="1">
    <location>
        <begin position="448"/>
        <end position="458"/>
    </location>
</feature>
<dbReference type="Pfam" id="PF05594">
    <property type="entry name" value="Fil_haemagg"/>
    <property type="match status" value="18"/>
</dbReference>
<dbReference type="InterPro" id="IPR024973">
    <property type="entry name" value="ESPR"/>
</dbReference>
<feature type="compositionally biased region" description="Low complexity" evidence="1">
    <location>
        <begin position="2057"/>
        <end position="2069"/>
    </location>
</feature>
<dbReference type="STRING" id="706570.PT85_06560"/>
<dbReference type="RefSeq" id="WP_039606223.1">
    <property type="nucleotide sequence ID" value="NZ_FMUP01000001.1"/>
</dbReference>
<dbReference type="Pfam" id="PF13018">
    <property type="entry name" value="ESPR"/>
    <property type="match status" value="1"/>
</dbReference>
<feature type="domain" description="Filamentous haemagglutinin FhaB/tRNA nuclease CdiA-like TPS" evidence="3">
    <location>
        <begin position="91"/>
        <end position="211"/>
    </location>
</feature>
<keyword evidence="2" id="KW-1133">Transmembrane helix</keyword>
<name>A0A0B3C2G7_9PSED</name>
<dbReference type="Pfam" id="PF13332">
    <property type="entry name" value="Fil_haemagg_2"/>
    <property type="match status" value="2"/>
</dbReference>
<protein>
    <recommendedName>
        <fullName evidence="3">Filamentous haemagglutinin FhaB/tRNA nuclease CdiA-like TPS domain-containing protein</fullName>
    </recommendedName>
</protein>
<dbReference type="InterPro" id="IPR012334">
    <property type="entry name" value="Pectin_lyas_fold"/>
</dbReference>
<sequence>MNKHLYRVIFNKARGLLMVVAENVSSDGKAGGCVAGSPAGLGSGAVSVTLDPLRFAFLLVLGLILPGAATAAIVADASAPAGQQPTVITTANGVLQVDIQTPSAAGVSRNTYSQFDVDNRGAILNNSRVDVQSQLGGWITGNQRLNDGTARIILNEVNSSAASHLNGYIEVAGDRAQVVIANPAGISCAGCGFINADRATLTTGAPILNEGRLDGYAVSRGEVSIQGAGLDGRSTAYTDIIARSVRINAGIWANDLKVTTGSNQVSADHSQVVPFASLGAKPEYAIDVAHLGGMYAGKIRLVGTEHGVGVRNAGTLAAESGDLVVTLDGRLENTGLLQGKQNIQLTTTGGVRNSGTLSAQRELLLSTTADLDNSAGRINAARLDIGAQSLKNRDGDLEQTGTQVLAIVAESLTNREAGRIGVAETPSSGTGSESGSGSMPTVPETGATPPSSGENNGSAPEPEHIERLADGQLLIGELLDNDAGRILAGGKVTLATENLNNDQGRLGVHQLSVNGGEFSNRAGELTVTTDADITTTRLRNDQGKFSVGGALDLRAGELSNRGGELVHSDSSATEMSVTGRLDNSAGLLATNAASLTLDAGVLVNEDGRLEHAGEQGLTLRLGDLHGAGGRITTGGALDLDAGDIDHRGATLTATQVNLRADNLDNRAGSLISSGTENNRLDVAGRLDNSQGGSIASNGDLSLSAAHLSNARGSIQHAGDGQLAIQAGTLDGVAGTLVSNGTLTLGGGQLDLGEGSTSAQRIQVEANSLRTAGGRLVATGTEALELRIKGLLDNAGGTIAGNGALELSAGELDNRAGTLQSSSEQASQIWVAGSLDNSAGILATTGELSLTAGELHNAGGQVQTAGDSALRLTVDGLLDNSADGRIATAGELAIQAQTLDNRTGRIEHAGEAGLSIAVETLSGAGGTLASNSGLTLSGEHIDLREGETSAERIQVKADALITAGGRLVATGEEALELRVSGLLDNAGGTIAGNGALELSANELDNGAGILQSSSEQASQIHVTGSLDNSAGTLATTGALSLAAGELHNVGGRVQTADDSALRLAIDGLLDNSADGHIATAGKLAIQAQTLDNRAGRIEHAGEAGLSIAVETLKGAGGTLASNSDLTLSGEHIDLSEGNTSAQRIQVDAGDLINAGGRVIASGLDALQLRIRNLLDNTAGLLAGNGDMTLTAQRLVNESGAIEHAGEGLLSIAVQRLDGAGGSLVGNGALEISGEHIDLTNATTHAERIQVQAGELITAGGRLIATGIETLHLQVSNLLNNAGGTLAGNGALDLSAGALDNRGGTLQAAGEQASRIQVAGSLDNQAGVLATRGDTALQAGELLNTAGALQTEASLTLAVEGLLSNDAGGVISVGGAADVRARSLDNRAGTVSAGDELTIVTAEGIANRAGVLVGGDGVRVSTAALDNREAGTVASLRSDLDLISAGRVDNAGGTLQAAGALTVESSGLGNAQGTLLGASLSVDTRQQALDNRGGTLATTEAGMILRTGALDNTGGLLQAAGDLAVDTHGAALLNSGTGESGGILAGGDLAVVSGDLDNRGGLIHAQDDLAVHAGRFDNRNAGLTGSGGHSLLRVDTLDNSGGTLHAGLGLDAWVKGILTNNGGLISAGELLKLSAAAVLNRDTGAANPATPLGLQGGQVEITTGQLDNSAGLIAADERIALTGTAANSSLNNSQGTVSSAGSLLIETGAITNTGGTLLAATDNRITANSLTGDGRVLSQGDLGLTLKSDFNNSGEVTANGQARIETSGQLTNSGSLRAGDLDVHASAITNTATGEISGGRTRLTTPGTLTNRGLIDGQQTWINAGTLNNIGTGRIYGDHIAIAAGNLTNREETVGGVISTATIAARERLDLGVSGTLLNREEALIFSAGSGSRALNIGGALDANGWAIGRAGNVENRSATIESLGGLSLSATTLLNVNDHLQTAEVRTLGPTAVTYIQPEGDNNKYDISNFRWKSWSRAGYYRWKDDPDIGESGVLGKSPIVGVREVECLAEDDDSCTFLPGAEYPADDPAWAYFKVAAPDPEPQPPRREDYQVPEPQPEVQPGSEGAEPVAEGEVESQPEPAPWPDPVLVAELEAAYQAALEEWQLAHAAWELETEARYDALDAKVQAYNSQFDGRKIKRWTQYEVTRTEYTTQVTKTAPAKIISGGAMYLEGLSLTNRNSEIIAGGALTVVGGELKNEDEKGKHRVHEEGTHRYTHEYWRGGFKRYHKRDWHDKVSYKPADQVTTINLNVAQVVTHANGEGSDYRVGARDAVTVQANASGASTGSLQQDARTVAGGGVRLESGQALGAIGGQKADQVTVSLGKAVAASAAASAAKAQGNGVVGMASGGSAGNVEQTTPDNVGPVGSVWDLPTSSLFKVSPGSGSFLVETDPRFTNQRTWLNSDYLLGQLSLDAAGMQQRIGDGFYEQWLIREQVAQLTGRRYLENYADDEAQYRALMEAGATLAQDWNLRPGVALSAEQLARLTSDIVWLVEETVRLPDGTLTTAVVPKVYLVPREGDLDGNGTLISAESIDLRLEGDLVNSGTIAGRSVVQLSGDNLRNLGGRISGEDVLMQARTDLENLGGRIDAQDSLLLSAGRDLTVASTTHSEQNSGENWSASRTHLDRVAGLYVSNPGGTLVMAAGRDITLAGAEVVNAGAGSQTLIAAGRDLTLAAVHTESQHTSSARVETPEPKGFEGLFRRRPADTHSESQTKDIGTTLRAGGDLTLQAGGDLFAQAAQVRSGGNLHASAGGDLLIVSGSQSASYSLAGEGVTVEVQDSAQRSSSFDVTGDMHLSAGNDLLLMASQLKAGGDASLTAGNDIALLAGQNYSYSLTEYQHKGSFGRQTHQRDEVTDLSHVGSSVASGGNLTLQSGGDQRYQAANLQSDGDLTLDSGGAIAFEGVKDMHQENHASSSNDWSWMKSSGEGWTDETLRQSQLVAQGNLVIKAVEGISLDIKEIDEHSVSQTIDAMVEADPQLAWLKEMEQRGDIDWRRVKEVHDSYEYDQQGMGPATALAVAIAVSAVVGPAAGAVGNMATVGTGALAAGTSAAAAAGVTAISVQAATSLINNGGDLGAVGKDVFSEDSLKGYATSMLAAGLVSGVVDSNIKGGQSSDVANTSKDAATAGSKAANTTKGFDLSTWSGKGGYALNGLGQAGAQATAQTIVNGGSFQDNLEGALVSQAYSTMQALAFHAVGDFAKEKQWDDGSPEKIALHATVGGLLSKAMGGDFATGAAAAGANEALTKHLSDGLGLDTNTKRGKELEQAVSQLIGLVGAGVVEGNLQQGSDIAKNATAFNRQLHPDEIEFASDEERVKRYAAENGLSEIDARKELLRTAAAMVDKGWSAALSEQDGKTQKAADFLRAELTGNQAGLFQVTLADYNNERLGLKELLTDRGSLDTILKNVALVDPLAYKTDPKYFNEVMNAKGVGSQEGFGAAIKGVVSAPSQAALWLMKSANCPSCALNDIQAAWSGFTSIPEELSYKGYLDNLHIMQGLGTDVVRQNSASSSQLGVEIGLGAAGAKNLSGQTDGAKTFGLAPMPSKLEGPNAGALAGAVDNEFGAASTQRLADFKTFGMEVDPKSIPEGVAIIEEYKLAGLSSDKAEIYAKSLIESGSTVPVQKTINDPIYKVVSVGGEPSPLTPYWVSGEELANLKVDPVNALGKLGIPLQSHGVKFDVFEIKPKGDAVVFESTVAPTQQGAYRQSGGAVQTLVPNRNQFTDALKIETISLDTAGR</sequence>
<dbReference type="NCBIfam" id="TIGR01901">
    <property type="entry name" value="adhes_NPXG"/>
    <property type="match status" value="1"/>
</dbReference>
<dbReference type="SMART" id="SM00912">
    <property type="entry name" value="Haemagg_act"/>
    <property type="match status" value="1"/>
</dbReference>
<evidence type="ECO:0000256" key="2">
    <source>
        <dbReference type="SAM" id="Phobius"/>
    </source>
</evidence>
<evidence type="ECO:0000256" key="1">
    <source>
        <dbReference type="SAM" id="MobiDB-lite"/>
    </source>
</evidence>
<feature type="transmembrane region" description="Helical" evidence="2">
    <location>
        <begin position="55"/>
        <end position="75"/>
    </location>
</feature>
<dbReference type="Pfam" id="PF04830">
    <property type="entry name" value="DUF637"/>
    <property type="match status" value="1"/>
</dbReference>
<keyword evidence="2" id="KW-0472">Membrane</keyword>
<dbReference type="InterPro" id="IPR006915">
    <property type="entry name" value="DUF637_hemagglutn_put"/>
</dbReference>
<dbReference type="SUPFAM" id="SSF51126">
    <property type="entry name" value="Pectin lyase-like"/>
    <property type="match status" value="1"/>
</dbReference>
<evidence type="ECO:0000313" key="4">
    <source>
        <dbReference type="EMBL" id="KHO65707.1"/>
    </source>
</evidence>
<evidence type="ECO:0000259" key="3">
    <source>
        <dbReference type="SMART" id="SM00912"/>
    </source>
</evidence>
<dbReference type="Pfam" id="PF05860">
    <property type="entry name" value="TPS"/>
    <property type="match status" value="1"/>
</dbReference>
<evidence type="ECO:0000313" key="5">
    <source>
        <dbReference type="Proteomes" id="UP000030980"/>
    </source>
</evidence>
<dbReference type="InterPro" id="IPR010069">
    <property type="entry name" value="CdiA_FHA1_rpt"/>
</dbReference>
<dbReference type="InterPro" id="IPR011050">
    <property type="entry name" value="Pectin_lyase_fold/virulence"/>
</dbReference>
<dbReference type="Gene3D" id="2.160.20.10">
    <property type="entry name" value="Single-stranded right-handed beta-helix, Pectin lyase-like"/>
    <property type="match status" value="1"/>
</dbReference>
<dbReference type="EMBL" id="JTAK01000002">
    <property type="protein sequence ID" value="KHO65707.1"/>
    <property type="molecule type" value="Genomic_DNA"/>
</dbReference>
<organism evidence="4 5">
    <name type="scientific">Pseudomonas flexibilis</name>
    <dbReference type="NCBI Taxonomy" id="706570"/>
    <lineage>
        <taxon>Bacteria</taxon>
        <taxon>Pseudomonadati</taxon>
        <taxon>Pseudomonadota</taxon>
        <taxon>Gammaproteobacteria</taxon>
        <taxon>Pseudomonadales</taxon>
        <taxon>Pseudomonadaceae</taxon>
        <taxon>Pseudomonas</taxon>
    </lineage>
</organism>
<feature type="region of interest" description="Disordered" evidence="1">
    <location>
        <begin position="418"/>
        <end position="462"/>
    </location>
</feature>
<dbReference type="Proteomes" id="UP000030980">
    <property type="component" value="Unassembled WGS sequence"/>
</dbReference>
<reference evidence="4 5" key="1">
    <citation type="submission" date="2014-11" db="EMBL/GenBank/DDBJ databases">
        <title>Genome sequence of Pseudomonas tuomuerensis JCM 14085.</title>
        <authorList>
            <person name="Shin S.-K."/>
            <person name="Yi H."/>
        </authorList>
    </citation>
    <scope>NUCLEOTIDE SEQUENCE [LARGE SCALE GENOMIC DNA]</scope>
    <source>
        <strain evidence="4 5">JCM 14085</strain>
    </source>
</reference>
<dbReference type="InterPro" id="IPR025157">
    <property type="entry name" value="Hemagglutinin_rpt"/>
</dbReference>
<feature type="compositionally biased region" description="Low complexity" evidence="1">
    <location>
        <begin position="427"/>
        <end position="438"/>
    </location>
</feature>
<comment type="caution">
    <text evidence="4">The sequence shown here is derived from an EMBL/GenBank/DDBJ whole genome shotgun (WGS) entry which is preliminary data.</text>
</comment>
<dbReference type="OrthoDB" id="2664633at2"/>